<keyword evidence="3" id="KW-1185">Reference proteome</keyword>
<protein>
    <submittedName>
        <fullName evidence="2">Uncharacterized protein</fullName>
    </submittedName>
</protein>
<evidence type="ECO:0000313" key="2">
    <source>
        <dbReference type="EMBL" id="KAL2538170.1"/>
    </source>
</evidence>
<comment type="caution">
    <text evidence="2">The sequence shown here is derived from an EMBL/GenBank/DDBJ whole genome shotgun (WGS) entry which is preliminary data.</text>
</comment>
<feature type="region of interest" description="Disordered" evidence="1">
    <location>
        <begin position="97"/>
        <end position="166"/>
    </location>
</feature>
<dbReference type="EMBL" id="JBFOLJ010000005">
    <property type="protein sequence ID" value="KAL2538170.1"/>
    <property type="molecule type" value="Genomic_DNA"/>
</dbReference>
<dbReference type="AlphaFoldDB" id="A0ABD1VLD9"/>
<dbReference type="InterPro" id="IPR038947">
    <property type="entry name" value="At3g27210-like"/>
</dbReference>
<dbReference type="PANTHER" id="PTHR34280">
    <property type="entry name" value="OS01G0920100 PROTEIN"/>
    <property type="match status" value="1"/>
</dbReference>
<gene>
    <name evidence="2" type="ORF">Fot_19561</name>
</gene>
<dbReference type="PANTHER" id="PTHR34280:SF2">
    <property type="entry name" value="OS01G0920100 PROTEIN"/>
    <property type="match status" value="1"/>
</dbReference>
<organism evidence="2 3">
    <name type="scientific">Forsythia ovata</name>
    <dbReference type="NCBI Taxonomy" id="205694"/>
    <lineage>
        <taxon>Eukaryota</taxon>
        <taxon>Viridiplantae</taxon>
        <taxon>Streptophyta</taxon>
        <taxon>Embryophyta</taxon>
        <taxon>Tracheophyta</taxon>
        <taxon>Spermatophyta</taxon>
        <taxon>Magnoliopsida</taxon>
        <taxon>eudicotyledons</taxon>
        <taxon>Gunneridae</taxon>
        <taxon>Pentapetalae</taxon>
        <taxon>asterids</taxon>
        <taxon>lamiids</taxon>
        <taxon>Lamiales</taxon>
        <taxon>Oleaceae</taxon>
        <taxon>Forsythieae</taxon>
        <taxon>Forsythia</taxon>
    </lineage>
</organism>
<accession>A0ABD1VLD9</accession>
<reference evidence="3" key="1">
    <citation type="submission" date="2024-07" db="EMBL/GenBank/DDBJ databases">
        <title>Two chromosome-level genome assemblies of Korean endemic species Abeliophyllum distichum and Forsythia ovata (Oleaceae).</title>
        <authorList>
            <person name="Jang H."/>
        </authorList>
    </citation>
    <scope>NUCLEOTIDE SEQUENCE [LARGE SCALE GENOMIC DNA]</scope>
</reference>
<feature type="compositionally biased region" description="Polar residues" evidence="1">
    <location>
        <begin position="97"/>
        <end position="130"/>
    </location>
</feature>
<evidence type="ECO:0000256" key="1">
    <source>
        <dbReference type="SAM" id="MobiDB-lite"/>
    </source>
</evidence>
<proteinExistence type="predicted"/>
<sequence>MGACISVDKGTESAMKLQLSAGSKTEKVLILSPVKEKPETVTGRRYTIADVALKSQSSPPVAGSTFRDSGSKEETFFDSQAWLESDCEDDFLSVNGDFTPSRGSTPVHNNFSAGTPRVSQAELSPGSTTPPEKRKKLSELFRESLQGDQDADKQNAASNENEVAAKVEHLPKSAKWTVYVPRANSGYSREKTTNGAFRAEDKSANYVQCCLPRLLSSSRSCTERMMTSPVHR</sequence>
<evidence type="ECO:0000313" key="3">
    <source>
        <dbReference type="Proteomes" id="UP001604277"/>
    </source>
</evidence>
<name>A0ABD1VLD9_9LAMI</name>
<dbReference type="Proteomes" id="UP001604277">
    <property type="component" value="Unassembled WGS sequence"/>
</dbReference>